<dbReference type="InterPro" id="IPR026264">
    <property type="entry name" value="VirB8/PtlE"/>
</dbReference>
<keyword evidence="2 5" id="KW-0812">Transmembrane</keyword>
<comment type="subcellular location">
    <subcellularLocation>
        <location evidence="1">Membrane</location>
        <topology evidence="1">Single-pass membrane protein</topology>
    </subcellularLocation>
</comment>
<feature type="transmembrane region" description="Helical" evidence="5">
    <location>
        <begin position="38"/>
        <end position="59"/>
    </location>
</feature>
<dbReference type="PIRSF" id="PIRSF003299">
    <property type="entry name" value="VirB8_PtlE"/>
    <property type="match status" value="1"/>
</dbReference>
<evidence type="ECO:0000256" key="4">
    <source>
        <dbReference type="ARBA" id="ARBA00023136"/>
    </source>
</evidence>
<dbReference type="GO" id="GO:0030255">
    <property type="term" value="P:protein secretion by the type IV secretion system"/>
    <property type="evidence" value="ECO:0007669"/>
    <property type="project" value="InterPro"/>
</dbReference>
<protein>
    <submittedName>
        <fullName evidence="7">Type IV secretion system protein VirB8</fullName>
    </submittedName>
</protein>
<evidence type="ECO:0000256" key="3">
    <source>
        <dbReference type="ARBA" id="ARBA00022989"/>
    </source>
</evidence>
<dbReference type="GO" id="GO:0016020">
    <property type="term" value="C:membrane"/>
    <property type="evidence" value="ECO:0007669"/>
    <property type="project" value="UniProtKB-SubCell"/>
</dbReference>
<accession>A0A1M5YIH2</accession>
<evidence type="ECO:0000256" key="2">
    <source>
        <dbReference type="ARBA" id="ARBA00022692"/>
    </source>
</evidence>
<evidence type="ECO:0000313" key="8">
    <source>
        <dbReference type="Proteomes" id="UP000184226"/>
    </source>
</evidence>
<dbReference type="EMBL" id="FQXE01000009">
    <property type="protein sequence ID" value="SHI11712.1"/>
    <property type="molecule type" value="Genomic_DNA"/>
</dbReference>
<dbReference type="Pfam" id="PF04335">
    <property type="entry name" value="VirB8"/>
    <property type="match status" value="1"/>
</dbReference>
<dbReference type="SUPFAM" id="SSF54427">
    <property type="entry name" value="NTF2-like"/>
    <property type="match status" value="1"/>
</dbReference>
<evidence type="ECO:0000256" key="1">
    <source>
        <dbReference type="ARBA" id="ARBA00004167"/>
    </source>
</evidence>
<dbReference type="Proteomes" id="UP000184226">
    <property type="component" value="Unassembled WGS sequence"/>
</dbReference>
<organism evidence="7 8">
    <name type="scientific">Pollutimonas bauzanensis</name>
    <dbReference type="NCBI Taxonomy" id="658167"/>
    <lineage>
        <taxon>Bacteria</taxon>
        <taxon>Pseudomonadati</taxon>
        <taxon>Pseudomonadota</taxon>
        <taxon>Betaproteobacteria</taxon>
        <taxon>Burkholderiales</taxon>
        <taxon>Alcaligenaceae</taxon>
        <taxon>Pollutimonas</taxon>
    </lineage>
</organism>
<keyword evidence="8" id="KW-1185">Reference proteome</keyword>
<dbReference type="CDD" id="cd16424">
    <property type="entry name" value="VirB8"/>
    <property type="match status" value="1"/>
</dbReference>
<gene>
    <name evidence="7" type="ORF">SAMN04488135_109115</name>
</gene>
<dbReference type="Gene3D" id="3.10.450.230">
    <property type="entry name" value="VirB8 protein"/>
    <property type="match status" value="1"/>
</dbReference>
<evidence type="ECO:0000256" key="5">
    <source>
        <dbReference type="SAM" id="Phobius"/>
    </source>
</evidence>
<keyword evidence="3 5" id="KW-1133">Transmembrane helix</keyword>
<dbReference type="InterPro" id="IPR007430">
    <property type="entry name" value="VirB8"/>
</dbReference>
<sequence>MPSDDPKLSIDDEIARAQGLERDLLVEILQSRRTAWRVAIGAFVLALVSVGAVAGLTPLKAPPELYVVRVDNAKGQVESVTRLGDAQEDYGERIARFFIHEYVLACEGYDWNTIQNSYDRCALFSAPSVQREYYEKFKGDEGWIKRYANHTRQRINVRSITLGPKQSATVRFTRRIESNTNQTGVTDEHLVATLAYDYVNANLTEAVGRKNPLGFQVITYTTDVEVQGK</sequence>
<dbReference type="AlphaFoldDB" id="A0A1M5YIH2"/>
<proteinExistence type="predicted"/>
<evidence type="ECO:0000259" key="6">
    <source>
        <dbReference type="Pfam" id="PF04335"/>
    </source>
</evidence>
<dbReference type="OrthoDB" id="9816242at2"/>
<reference evidence="7 8" key="1">
    <citation type="submission" date="2016-11" db="EMBL/GenBank/DDBJ databases">
        <authorList>
            <person name="Jaros S."/>
            <person name="Januszkiewicz K."/>
            <person name="Wedrychowicz H."/>
        </authorList>
    </citation>
    <scope>NUCLEOTIDE SEQUENCE [LARGE SCALE GENOMIC DNA]</scope>
    <source>
        <strain evidence="7 8">CGMCC 1.10190</strain>
    </source>
</reference>
<dbReference type="RefSeq" id="WP_073104864.1">
    <property type="nucleotide sequence ID" value="NZ_FQXE01000009.1"/>
</dbReference>
<dbReference type="STRING" id="658167.SAMN04488135_109115"/>
<feature type="domain" description="Bacterial virulence protein VirB8" evidence="6">
    <location>
        <begin position="21"/>
        <end position="223"/>
    </location>
</feature>
<keyword evidence="4 5" id="KW-0472">Membrane</keyword>
<evidence type="ECO:0000313" key="7">
    <source>
        <dbReference type="EMBL" id="SHI11712.1"/>
    </source>
</evidence>
<dbReference type="InterPro" id="IPR032710">
    <property type="entry name" value="NTF2-like_dom_sf"/>
</dbReference>
<name>A0A1M5YIH2_9BURK</name>